<keyword evidence="2" id="KW-0812">Transmembrane</keyword>
<protein>
    <submittedName>
        <fullName evidence="3">Uncharacterized protein</fullName>
    </submittedName>
</protein>
<proteinExistence type="predicted"/>
<evidence type="ECO:0000256" key="2">
    <source>
        <dbReference type="SAM" id="Phobius"/>
    </source>
</evidence>
<dbReference type="AlphaFoldDB" id="A0A8S3RNW7"/>
<feature type="region of interest" description="Disordered" evidence="1">
    <location>
        <begin position="656"/>
        <end position="700"/>
    </location>
</feature>
<feature type="region of interest" description="Disordered" evidence="1">
    <location>
        <begin position="386"/>
        <end position="509"/>
    </location>
</feature>
<feature type="region of interest" description="Disordered" evidence="1">
    <location>
        <begin position="555"/>
        <end position="596"/>
    </location>
</feature>
<accession>A0A8S3RNW7</accession>
<dbReference type="PANTHER" id="PTHR17571:SF34">
    <property type="entry name" value="ACROSOMAL PROTEIN SP-10"/>
    <property type="match status" value="1"/>
</dbReference>
<comment type="caution">
    <text evidence="3">The sequence shown here is derived from an EMBL/GenBank/DDBJ whole genome shotgun (WGS) entry which is preliminary data.</text>
</comment>
<dbReference type="PANTHER" id="PTHR17571">
    <property type="entry name" value="URINARY PROTEIN RUP /ACROSOMAL PROTEIN SP-10"/>
    <property type="match status" value="1"/>
</dbReference>
<keyword evidence="4" id="KW-1185">Reference proteome</keyword>
<feature type="compositionally biased region" description="Polar residues" evidence="1">
    <location>
        <begin position="674"/>
        <end position="695"/>
    </location>
</feature>
<name>A0A8S3RNW7_MYTED</name>
<feature type="compositionally biased region" description="Low complexity" evidence="1">
    <location>
        <begin position="555"/>
        <end position="594"/>
    </location>
</feature>
<feature type="compositionally biased region" description="Basic and acidic residues" evidence="1">
    <location>
        <begin position="658"/>
        <end position="673"/>
    </location>
</feature>
<keyword evidence="2" id="KW-0472">Membrane</keyword>
<dbReference type="EMBL" id="CAJPWZ010001217">
    <property type="protein sequence ID" value="CAG2209915.1"/>
    <property type="molecule type" value="Genomic_DNA"/>
</dbReference>
<organism evidence="3 4">
    <name type="scientific">Mytilus edulis</name>
    <name type="common">Blue mussel</name>
    <dbReference type="NCBI Taxonomy" id="6550"/>
    <lineage>
        <taxon>Eukaryota</taxon>
        <taxon>Metazoa</taxon>
        <taxon>Spiralia</taxon>
        <taxon>Lophotrochozoa</taxon>
        <taxon>Mollusca</taxon>
        <taxon>Bivalvia</taxon>
        <taxon>Autobranchia</taxon>
        <taxon>Pteriomorphia</taxon>
        <taxon>Mytilida</taxon>
        <taxon>Mytiloidea</taxon>
        <taxon>Mytilidae</taxon>
        <taxon>Mytilinae</taxon>
        <taxon>Mytilus</taxon>
    </lineage>
</organism>
<dbReference type="OrthoDB" id="6150830at2759"/>
<reference evidence="3" key="1">
    <citation type="submission" date="2021-03" db="EMBL/GenBank/DDBJ databases">
        <authorList>
            <person name="Bekaert M."/>
        </authorList>
    </citation>
    <scope>NUCLEOTIDE SEQUENCE</scope>
</reference>
<dbReference type="InterPro" id="IPR052671">
    <property type="entry name" value="Acrosomal_SP-10-like"/>
</dbReference>
<gene>
    <name evidence="3" type="ORF">MEDL_24011</name>
</gene>
<sequence>MDLFCKVVSLGSYLFVGILFLLQGTLVSTACLGKGFPVEWTTATAGVTYWFATPIIKRQFTAGYSVMDYYTTDGSAMDEYYDSTSGYYYYLMYYGDWNIYSLKRDIDICHGYKQFDNVLREFYHEFSSTGTITSAQDCVGLFTAGSTSMVLTKYNFQYANCPFDFITYDFIFSDKGNPDYCAGQTSQAYIQDEVIGLKSCYDPLNITSGNYSINVPLNVTSGNYSINVPLNVTSGNYSINVPLDVTSGNYSINVPLNVTSAAPYYGPFSCLGSWPADKKDTPSFGDFIVIEMYDEAKWPYCGRYKVDNNGVITISIYLSMSQGDWYPALCIAKVDNEFMFDDGNEKFVRMVFTPPYTATIGKTTQADSTVVTTESAITTSTEPTTIELTTTEPTTTEQTTTEQTTTELTTTQTTTIEPTTTVQTTTEQTTTEPTTTEPTTIEQTTTATTTTKLTTTEQTTTELTTSEPTTTKQTTTEATTTQPTTIELTTTEPTTTELTTTELTTTKPTTTVKITSELTTTEQTITEPTTTELTTTKLTTTKPTTTVKITSELTTTEQTNTKLTSKETTTTVPTTTTTVPTTSTTDLTTSSTTEQSIATIGSTNTSNNMMTSKSSKSEIWNSIRDLYWPWWILVGVSILLLALLTCCLMYAAKRRKRGVDDHENGKPMSDRSRANLQQTSKTSGTSSNKDASKTTQRARKIAVKPFIPPNTLDF</sequence>
<feature type="transmembrane region" description="Helical" evidence="2">
    <location>
        <begin position="628"/>
        <end position="652"/>
    </location>
</feature>
<evidence type="ECO:0000313" key="3">
    <source>
        <dbReference type="EMBL" id="CAG2209915.1"/>
    </source>
</evidence>
<evidence type="ECO:0000256" key="1">
    <source>
        <dbReference type="SAM" id="MobiDB-lite"/>
    </source>
</evidence>
<evidence type="ECO:0000313" key="4">
    <source>
        <dbReference type="Proteomes" id="UP000683360"/>
    </source>
</evidence>
<dbReference type="Proteomes" id="UP000683360">
    <property type="component" value="Unassembled WGS sequence"/>
</dbReference>
<dbReference type="PROSITE" id="PS51257">
    <property type="entry name" value="PROKAR_LIPOPROTEIN"/>
    <property type="match status" value="1"/>
</dbReference>
<keyword evidence="2" id="KW-1133">Transmembrane helix</keyword>